<dbReference type="Proteomes" id="UP001589818">
    <property type="component" value="Unassembled WGS sequence"/>
</dbReference>
<evidence type="ECO:0000313" key="2">
    <source>
        <dbReference type="EMBL" id="MFC0391541.1"/>
    </source>
</evidence>
<proteinExistence type="predicted"/>
<reference evidence="2 3" key="1">
    <citation type="submission" date="2024-09" db="EMBL/GenBank/DDBJ databases">
        <authorList>
            <person name="Sun Q."/>
            <person name="Mori K."/>
        </authorList>
    </citation>
    <scope>NUCLEOTIDE SEQUENCE [LARGE SCALE GENOMIC DNA]</scope>
    <source>
        <strain evidence="2 3">CCM 4839</strain>
    </source>
</reference>
<accession>A0ABV6J6Y8</accession>
<dbReference type="RefSeq" id="WP_204819807.1">
    <property type="nucleotide sequence ID" value="NZ_JANHOF010000006.1"/>
</dbReference>
<evidence type="ECO:0000256" key="1">
    <source>
        <dbReference type="SAM" id="Phobius"/>
    </source>
</evidence>
<keyword evidence="1" id="KW-0472">Membrane</keyword>
<gene>
    <name evidence="2" type="ORF">ACFFJ8_09155</name>
</gene>
<name>A0ABV6J6Y8_9BACL</name>
<feature type="transmembrane region" description="Helical" evidence="1">
    <location>
        <begin position="69"/>
        <end position="86"/>
    </location>
</feature>
<dbReference type="EMBL" id="JBHLVF010000011">
    <property type="protein sequence ID" value="MFC0391541.1"/>
    <property type="molecule type" value="Genomic_DNA"/>
</dbReference>
<feature type="transmembrane region" description="Helical" evidence="1">
    <location>
        <begin position="167"/>
        <end position="186"/>
    </location>
</feature>
<feature type="transmembrane region" description="Helical" evidence="1">
    <location>
        <begin position="28"/>
        <end position="49"/>
    </location>
</feature>
<keyword evidence="3" id="KW-1185">Reference proteome</keyword>
<keyword evidence="1" id="KW-1133">Transmembrane helix</keyword>
<keyword evidence="1" id="KW-0812">Transmembrane</keyword>
<feature type="transmembrane region" description="Helical" evidence="1">
    <location>
        <begin position="136"/>
        <end position="158"/>
    </location>
</feature>
<protein>
    <submittedName>
        <fullName evidence="2">Uncharacterized protein</fullName>
    </submittedName>
</protein>
<sequence length="242" mass="27403">MPSSKQQERATSRAALTPTDRLLHMERWLIIAAFSISALLVLLMVAAKWPRYWEYIASEQTPMTWLQSIVWFGCGLLALLSLMLVYAKEGLRMKATVWLMLASACFFLMADERFALHERIRDHWLKPADIRLLPWMGAGDFIILIYALVALSFVGYIYRVFKARKSAWIWLCIAAGLAAIAVGMDSFDVSQMSKDTERLEQSLEEIVELASVLALFSSKLLMLGHYISIGMEMGKPLAESSK</sequence>
<feature type="transmembrane region" description="Helical" evidence="1">
    <location>
        <begin position="98"/>
        <end position="116"/>
    </location>
</feature>
<organism evidence="2 3">
    <name type="scientific">Paenibacillus mendelii</name>
    <dbReference type="NCBI Taxonomy" id="206163"/>
    <lineage>
        <taxon>Bacteria</taxon>
        <taxon>Bacillati</taxon>
        <taxon>Bacillota</taxon>
        <taxon>Bacilli</taxon>
        <taxon>Bacillales</taxon>
        <taxon>Paenibacillaceae</taxon>
        <taxon>Paenibacillus</taxon>
    </lineage>
</organism>
<comment type="caution">
    <text evidence="2">The sequence shown here is derived from an EMBL/GenBank/DDBJ whole genome shotgun (WGS) entry which is preliminary data.</text>
</comment>
<evidence type="ECO:0000313" key="3">
    <source>
        <dbReference type="Proteomes" id="UP001589818"/>
    </source>
</evidence>